<keyword evidence="2" id="KW-1185">Reference proteome</keyword>
<dbReference type="AlphaFoldDB" id="A0A834XZG5"/>
<reference evidence="1 2" key="1">
    <citation type="submission" date="2020-08" db="EMBL/GenBank/DDBJ databases">
        <title>Aphidius gifuensis genome sequencing and assembly.</title>
        <authorList>
            <person name="Du Z."/>
        </authorList>
    </citation>
    <scope>NUCLEOTIDE SEQUENCE [LARGE SCALE GENOMIC DNA]</scope>
    <source>
        <strain evidence="1">YNYX2018</strain>
        <tissue evidence="1">Adults</tissue>
    </source>
</reference>
<proteinExistence type="predicted"/>
<accession>A0A834XZG5</accession>
<gene>
    <name evidence="1" type="ORF">HCN44_006818</name>
</gene>
<dbReference type="Proteomes" id="UP000639338">
    <property type="component" value="Unassembled WGS sequence"/>
</dbReference>
<sequence>MLGLLRQPLIKSVKIAQFGGKNVAQPIPRVLQRSYGRSIHHGEKTSWLKPIFFWGGFVVVTKITHDCIYAFLEDQFGSGQKSE</sequence>
<name>A0A834XZG5_APHGI</name>
<evidence type="ECO:0000313" key="2">
    <source>
        <dbReference type="Proteomes" id="UP000639338"/>
    </source>
</evidence>
<evidence type="ECO:0000313" key="1">
    <source>
        <dbReference type="EMBL" id="KAF7995711.1"/>
    </source>
</evidence>
<dbReference type="EMBL" id="JACMRX010000002">
    <property type="protein sequence ID" value="KAF7995711.1"/>
    <property type="molecule type" value="Genomic_DNA"/>
</dbReference>
<protein>
    <submittedName>
        <fullName evidence="1">Uncharacterized protein</fullName>
    </submittedName>
</protein>
<organism evidence="1 2">
    <name type="scientific">Aphidius gifuensis</name>
    <name type="common">Parasitoid wasp</name>
    <dbReference type="NCBI Taxonomy" id="684658"/>
    <lineage>
        <taxon>Eukaryota</taxon>
        <taxon>Metazoa</taxon>
        <taxon>Ecdysozoa</taxon>
        <taxon>Arthropoda</taxon>
        <taxon>Hexapoda</taxon>
        <taxon>Insecta</taxon>
        <taxon>Pterygota</taxon>
        <taxon>Neoptera</taxon>
        <taxon>Endopterygota</taxon>
        <taxon>Hymenoptera</taxon>
        <taxon>Apocrita</taxon>
        <taxon>Ichneumonoidea</taxon>
        <taxon>Braconidae</taxon>
        <taxon>Aphidiinae</taxon>
        <taxon>Aphidius</taxon>
    </lineage>
</organism>
<comment type="caution">
    <text evidence="1">The sequence shown here is derived from an EMBL/GenBank/DDBJ whole genome shotgun (WGS) entry which is preliminary data.</text>
</comment>